<comment type="caution">
    <text evidence="1">The sequence shown here is derived from an EMBL/GenBank/DDBJ whole genome shotgun (WGS) entry which is preliminary data.</text>
</comment>
<proteinExistence type="predicted"/>
<evidence type="ECO:0000313" key="1">
    <source>
        <dbReference type="EMBL" id="GAI32851.1"/>
    </source>
</evidence>
<organism evidence="1">
    <name type="scientific">marine sediment metagenome</name>
    <dbReference type="NCBI Taxonomy" id="412755"/>
    <lineage>
        <taxon>unclassified sequences</taxon>
        <taxon>metagenomes</taxon>
        <taxon>ecological metagenomes</taxon>
    </lineage>
</organism>
<name>X1NRL5_9ZZZZ</name>
<feature type="non-terminal residue" evidence="1">
    <location>
        <position position="118"/>
    </location>
</feature>
<evidence type="ECO:0008006" key="2">
    <source>
        <dbReference type="Google" id="ProtNLM"/>
    </source>
</evidence>
<gene>
    <name evidence="1" type="ORF">S06H3_50830</name>
</gene>
<dbReference type="EMBL" id="BARV01032213">
    <property type="protein sequence ID" value="GAI32851.1"/>
    <property type="molecule type" value="Genomic_DNA"/>
</dbReference>
<sequence>MGTDEKTLEAARKIKRYEDATPKYDRQLGWSWHNVGVYPGTLNAMVVQGLVEVTYKSHSFTHYELTDKGKLLAEAGEMASKAPTVSLPEVPDDLFDDIVGYDDVKELLLGSLSVSKPV</sequence>
<accession>X1NRL5</accession>
<protein>
    <recommendedName>
        <fullName evidence="2">Winged helix DNA-binding domain-containing protein</fullName>
    </recommendedName>
</protein>
<reference evidence="1" key="1">
    <citation type="journal article" date="2014" name="Front. Microbiol.">
        <title>High frequency of phylogenetically diverse reductive dehalogenase-homologous genes in deep subseafloor sedimentary metagenomes.</title>
        <authorList>
            <person name="Kawai M."/>
            <person name="Futagami T."/>
            <person name="Toyoda A."/>
            <person name="Takaki Y."/>
            <person name="Nishi S."/>
            <person name="Hori S."/>
            <person name="Arai W."/>
            <person name="Tsubouchi T."/>
            <person name="Morono Y."/>
            <person name="Uchiyama I."/>
            <person name="Ito T."/>
            <person name="Fujiyama A."/>
            <person name="Inagaki F."/>
            <person name="Takami H."/>
        </authorList>
    </citation>
    <scope>NUCLEOTIDE SEQUENCE</scope>
    <source>
        <strain evidence="1">Expedition CK06-06</strain>
    </source>
</reference>
<dbReference type="AlphaFoldDB" id="X1NRL5"/>